<dbReference type="GO" id="GO:0008559">
    <property type="term" value="F:ABC-type xenobiotic transporter activity"/>
    <property type="evidence" value="ECO:0007669"/>
    <property type="project" value="UniProtKB-EC"/>
</dbReference>
<keyword evidence="6 13" id="KW-0067">ATP-binding</keyword>
<dbReference type="GO" id="GO:0016887">
    <property type="term" value="F:ATP hydrolysis activity"/>
    <property type="evidence" value="ECO:0007669"/>
    <property type="project" value="InterPro"/>
</dbReference>
<evidence type="ECO:0000256" key="1">
    <source>
        <dbReference type="ARBA" id="ARBA00004413"/>
    </source>
</evidence>
<dbReference type="GO" id="GO:0043215">
    <property type="term" value="P:daunorubicin transport"/>
    <property type="evidence" value="ECO:0007669"/>
    <property type="project" value="InterPro"/>
</dbReference>
<evidence type="ECO:0000256" key="2">
    <source>
        <dbReference type="ARBA" id="ARBA00012191"/>
    </source>
</evidence>
<keyword evidence="3" id="KW-0813">Transport</keyword>
<keyword evidence="9" id="KW-0046">Antibiotic resistance</keyword>
<dbReference type="EMBL" id="SMKI01000002">
    <property type="protein sequence ID" value="TDC80435.1"/>
    <property type="molecule type" value="Genomic_DNA"/>
</dbReference>
<keyword evidence="4" id="KW-1003">Cell membrane</keyword>
<evidence type="ECO:0000256" key="7">
    <source>
        <dbReference type="ARBA" id="ARBA00022967"/>
    </source>
</evidence>
<evidence type="ECO:0000256" key="11">
    <source>
        <dbReference type="SAM" id="MobiDB-lite"/>
    </source>
</evidence>
<proteinExistence type="inferred from homology"/>
<evidence type="ECO:0000256" key="5">
    <source>
        <dbReference type="ARBA" id="ARBA00022741"/>
    </source>
</evidence>
<evidence type="ECO:0000256" key="3">
    <source>
        <dbReference type="ARBA" id="ARBA00022448"/>
    </source>
</evidence>
<evidence type="ECO:0000259" key="12">
    <source>
        <dbReference type="PROSITE" id="PS50893"/>
    </source>
</evidence>
<dbReference type="InterPro" id="IPR003439">
    <property type="entry name" value="ABC_transporter-like_ATP-bd"/>
</dbReference>
<keyword evidence="5" id="KW-0547">Nucleotide-binding</keyword>
<keyword evidence="14" id="KW-1185">Reference proteome</keyword>
<evidence type="ECO:0000256" key="8">
    <source>
        <dbReference type="ARBA" id="ARBA00023136"/>
    </source>
</evidence>
<dbReference type="InterPro" id="IPR050763">
    <property type="entry name" value="ABC_transporter_ATP-binding"/>
</dbReference>
<feature type="region of interest" description="Disordered" evidence="11">
    <location>
        <begin position="305"/>
        <end position="326"/>
    </location>
</feature>
<dbReference type="InterPro" id="IPR005894">
    <property type="entry name" value="DrrA"/>
</dbReference>
<dbReference type="PROSITE" id="PS00211">
    <property type="entry name" value="ABC_TRANSPORTER_1"/>
    <property type="match status" value="1"/>
</dbReference>
<dbReference type="PROSITE" id="PS50893">
    <property type="entry name" value="ABC_TRANSPORTER_2"/>
    <property type="match status" value="1"/>
</dbReference>
<evidence type="ECO:0000313" key="13">
    <source>
        <dbReference type="EMBL" id="TDC80435.1"/>
    </source>
</evidence>
<dbReference type="InterPro" id="IPR027417">
    <property type="entry name" value="P-loop_NTPase"/>
</dbReference>
<dbReference type="PANTHER" id="PTHR42711">
    <property type="entry name" value="ABC TRANSPORTER ATP-BINDING PROTEIN"/>
    <property type="match status" value="1"/>
</dbReference>
<dbReference type="GO" id="GO:1900753">
    <property type="term" value="P:doxorubicin transport"/>
    <property type="evidence" value="ECO:0007669"/>
    <property type="project" value="InterPro"/>
</dbReference>
<dbReference type="RefSeq" id="WP_132815312.1">
    <property type="nucleotide sequence ID" value="NZ_SMKI01000002.1"/>
</dbReference>
<evidence type="ECO:0000313" key="14">
    <source>
        <dbReference type="Proteomes" id="UP000295345"/>
    </source>
</evidence>
<organism evidence="13 14">
    <name type="scientific">Streptomyces hainanensis</name>
    <dbReference type="NCBI Taxonomy" id="402648"/>
    <lineage>
        <taxon>Bacteria</taxon>
        <taxon>Bacillati</taxon>
        <taxon>Actinomycetota</taxon>
        <taxon>Actinomycetes</taxon>
        <taxon>Kitasatosporales</taxon>
        <taxon>Streptomycetaceae</taxon>
        <taxon>Streptomyces</taxon>
    </lineage>
</organism>
<dbReference type="EC" id="7.6.2.2" evidence="2"/>
<dbReference type="FunFam" id="3.40.50.300:FF:000589">
    <property type="entry name" value="ABC transporter, ATP-binding subunit"/>
    <property type="match status" value="1"/>
</dbReference>
<dbReference type="AlphaFoldDB" id="A0A4V2Y4H4"/>
<dbReference type="GO" id="GO:0005524">
    <property type="term" value="F:ATP binding"/>
    <property type="evidence" value="ECO:0007669"/>
    <property type="project" value="UniProtKB-KW"/>
</dbReference>
<dbReference type="SUPFAM" id="SSF52540">
    <property type="entry name" value="P-loop containing nucleoside triphosphate hydrolases"/>
    <property type="match status" value="1"/>
</dbReference>
<accession>A0A4V2Y4H4</accession>
<dbReference type="SMART" id="SM00382">
    <property type="entry name" value="AAA"/>
    <property type="match status" value="1"/>
</dbReference>
<evidence type="ECO:0000256" key="10">
    <source>
        <dbReference type="ARBA" id="ARBA00049985"/>
    </source>
</evidence>
<comment type="caution">
    <text evidence="13">The sequence shown here is derived from an EMBL/GenBank/DDBJ whole genome shotgun (WGS) entry which is preliminary data.</text>
</comment>
<dbReference type="Gene3D" id="3.40.50.300">
    <property type="entry name" value="P-loop containing nucleotide triphosphate hydrolases"/>
    <property type="match status" value="1"/>
</dbReference>
<sequence>MTYAFRTEGLVKRFGATTALAGVDLAARPGTVLGVLGPNGAGKTTAVRILATLLRPDGGRAEVAGHDVVRQAEEVRRRIGLTGQYASVDEDLTGTENLVMIGRLLDLPRAEARARAAELLERFDLTEAAGRRARTYSGGMRRRLDLAASLVARPEVVYLDEPTTGLDPAKRDDVWALVRQQVSQGVTVLLTTQYLEEADALADDIAVIDRGAVIAHGTPHELKGVVGGQTLRVRPLDPARLPEVATLLERIAGQRPDSPGRGMLGVPVDGDAALAPVVAALAERGIAVTELSLRLPSLDEVFHTLTGGRSRTGEPVAEQDREGAAA</sequence>
<dbReference type="OrthoDB" id="9804819at2"/>
<keyword evidence="7" id="KW-1278">Translocase</keyword>
<dbReference type="NCBIfam" id="TIGR01188">
    <property type="entry name" value="drrA"/>
    <property type="match status" value="1"/>
</dbReference>
<comment type="similarity">
    <text evidence="10">Belongs to the ABC transporter superfamily. Drug exporter-1 (DrugE1) (TC 3.A.1.105) family.</text>
</comment>
<dbReference type="PANTHER" id="PTHR42711:SF19">
    <property type="entry name" value="DOXORUBICIN RESISTANCE ATP-BINDING PROTEIN DRRA"/>
    <property type="match status" value="1"/>
</dbReference>
<evidence type="ECO:0000256" key="6">
    <source>
        <dbReference type="ARBA" id="ARBA00022840"/>
    </source>
</evidence>
<protein>
    <recommendedName>
        <fullName evidence="2">ABC-type xenobiotic transporter</fullName>
        <ecNumber evidence="2">7.6.2.2</ecNumber>
    </recommendedName>
</protein>
<dbReference type="Pfam" id="PF00005">
    <property type="entry name" value="ABC_tran"/>
    <property type="match status" value="1"/>
</dbReference>
<dbReference type="InterPro" id="IPR003593">
    <property type="entry name" value="AAA+_ATPase"/>
</dbReference>
<evidence type="ECO:0000256" key="4">
    <source>
        <dbReference type="ARBA" id="ARBA00022475"/>
    </source>
</evidence>
<keyword evidence="8" id="KW-0472">Membrane</keyword>
<gene>
    <name evidence="13" type="ORF">E1283_00425</name>
</gene>
<evidence type="ECO:0000256" key="9">
    <source>
        <dbReference type="ARBA" id="ARBA00023251"/>
    </source>
</evidence>
<reference evidence="13 14" key="1">
    <citation type="submission" date="2019-03" db="EMBL/GenBank/DDBJ databases">
        <title>Draft genome sequences of novel Actinobacteria.</title>
        <authorList>
            <person name="Sahin N."/>
            <person name="Ay H."/>
            <person name="Saygin H."/>
        </authorList>
    </citation>
    <scope>NUCLEOTIDE SEQUENCE [LARGE SCALE GENOMIC DNA]</scope>
    <source>
        <strain evidence="13 14">DSM 41900</strain>
    </source>
</reference>
<feature type="domain" description="ABC transporter" evidence="12">
    <location>
        <begin position="5"/>
        <end position="235"/>
    </location>
</feature>
<comment type="subcellular location">
    <subcellularLocation>
        <location evidence="1">Cell membrane</location>
        <topology evidence="1">Peripheral membrane protein</topology>
        <orientation evidence="1">Cytoplasmic side</orientation>
    </subcellularLocation>
</comment>
<dbReference type="GO" id="GO:0005886">
    <property type="term" value="C:plasma membrane"/>
    <property type="evidence" value="ECO:0007669"/>
    <property type="project" value="UniProtKB-SubCell"/>
</dbReference>
<dbReference type="Proteomes" id="UP000295345">
    <property type="component" value="Unassembled WGS sequence"/>
</dbReference>
<name>A0A4V2Y4H4_9ACTN</name>
<dbReference type="GO" id="GO:0046677">
    <property type="term" value="P:response to antibiotic"/>
    <property type="evidence" value="ECO:0007669"/>
    <property type="project" value="UniProtKB-KW"/>
</dbReference>
<dbReference type="InterPro" id="IPR017871">
    <property type="entry name" value="ABC_transporter-like_CS"/>
</dbReference>